<dbReference type="InterPro" id="IPR019236">
    <property type="entry name" value="APP1_cat"/>
</dbReference>
<sequence>MRVGNKVVNCRTDRSGYVDVVVEKHGLKPGWHEATIRSDDSDAATAPVLIIGPETRYGIISDLDDTCISTMLPRMMIAAWNTLVVHSQARTAVPGMAPFYRELRQMYDDAPVIYLSTGAWNTADTLEDFLQRAGFPKGPMLLTDWGPTNTGWFRSGQEHKRATLRRLWREFPHVHWMLIGDDGQHDPKIYGDFAEDHPDVVEFIALRELTPAEQVLSHGLPVRNEDLLPSESINATTPVYRAPDGYSLAARIKAKHEAEQDREARRPSLRRIAAHNTRRRRR</sequence>
<dbReference type="Gene3D" id="3.40.50.1000">
    <property type="entry name" value="HAD superfamily/HAD-like"/>
    <property type="match status" value="1"/>
</dbReference>
<feature type="compositionally biased region" description="Basic and acidic residues" evidence="1">
    <location>
        <begin position="256"/>
        <end position="266"/>
    </location>
</feature>
<evidence type="ECO:0000313" key="3">
    <source>
        <dbReference type="EMBL" id="GMA21357.1"/>
    </source>
</evidence>
<comment type="caution">
    <text evidence="3">The sequence shown here is derived from an EMBL/GenBank/DDBJ whole genome shotgun (WGS) entry which is preliminary data.</text>
</comment>
<dbReference type="Proteomes" id="UP001157109">
    <property type="component" value="Unassembled WGS sequence"/>
</dbReference>
<dbReference type="InterPro" id="IPR052935">
    <property type="entry name" value="Mg2+_PAP"/>
</dbReference>
<gene>
    <name evidence="3" type="ORF">GCM10025862_33780</name>
</gene>
<protein>
    <recommendedName>
        <fullName evidence="2">Phosphatidate phosphatase APP1 catalytic domain-containing protein</fullName>
    </recommendedName>
</protein>
<evidence type="ECO:0000259" key="2">
    <source>
        <dbReference type="Pfam" id="PF09949"/>
    </source>
</evidence>
<feature type="domain" description="Phosphatidate phosphatase APP1 catalytic" evidence="2">
    <location>
        <begin position="57"/>
        <end position="208"/>
    </location>
</feature>
<accession>A0ABQ6HSL5</accession>
<feature type="region of interest" description="Disordered" evidence="1">
    <location>
        <begin position="256"/>
        <end position="282"/>
    </location>
</feature>
<evidence type="ECO:0000256" key="1">
    <source>
        <dbReference type="SAM" id="MobiDB-lite"/>
    </source>
</evidence>
<evidence type="ECO:0000313" key="4">
    <source>
        <dbReference type="Proteomes" id="UP001157109"/>
    </source>
</evidence>
<reference evidence="4" key="1">
    <citation type="journal article" date="2019" name="Int. J. Syst. Evol. Microbiol.">
        <title>The Global Catalogue of Microorganisms (GCM) 10K type strain sequencing project: providing services to taxonomists for standard genome sequencing and annotation.</title>
        <authorList>
            <consortium name="The Broad Institute Genomics Platform"/>
            <consortium name="The Broad Institute Genome Sequencing Center for Infectious Disease"/>
            <person name="Wu L."/>
            <person name="Ma J."/>
        </authorList>
    </citation>
    <scope>NUCLEOTIDE SEQUENCE [LARGE SCALE GENOMIC DNA]</scope>
    <source>
        <strain evidence="4">NBRC 105830</strain>
    </source>
</reference>
<dbReference type="PANTHER" id="PTHR28208:SF3">
    <property type="entry name" value="PHOSPHATIDATE PHOSPHATASE APP1"/>
    <property type="match status" value="1"/>
</dbReference>
<feature type="compositionally biased region" description="Basic residues" evidence="1">
    <location>
        <begin position="267"/>
        <end position="282"/>
    </location>
</feature>
<dbReference type="EMBL" id="BSUJ01000001">
    <property type="protein sequence ID" value="GMA21357.1"/>
    <property type="molecule type" value="Genomic_DNA"/>
</dbReference>
<name>A0ABQ6HSL5_9MICO</name>
<dbReference type="InterPro" id="IPR023214">
    <property type="entry name" value="HAD_sf"/>
</dbReference>
<dbReference type="PANTHER" id="PTHR28208">
    <property type="entry name" value="PHOSPHATIDATE PHOSPHATASE APP1"/>
    <property type="match status" value="1"/>
</dbReference>
<organism evidence="3 4">
    <name type="scientific">Arsenicicoccus piscis</name>
    <dbReference type="NCBI Taxonomy" id="673954"/>
    <lineage>
        <taxon>Bacteria</taxon>
        <taxon>Bacillati</taxon>
        <taxon>Actinomycetota</taxon>
        <taxon>Actinomycetes</taxon>
        <taxon>Micrococcales</taxon>
        <taxon>Intrasporangiaceae</taxon>
        <taxon>Arsenicicoccus</taxon>
    </lineage>
</organism>
<proteinExistence type="predicted"/>
<dbReference type="Pfam" id="PF09949">
    <property type="entry name" value="APP1_cat"/>
    <property type="match status" value="1"/>
</dbReference>
<keyword evidence="4" id="KW-1185">Reference proteome</keyword>